<dbReference type="SUPFAM" id="SSF47413">
    <property type="entry name" value="lambda repressor-like DNA-binding domains"/>
    <property type="match status" value="1"/>
</dbReference>
<feature type="domain" description="HTH cro/C1-type" evidence="1">
    <location>
        <begin position="46"/>
        <end position="99"/>
    </location>
</feature>
<evidence type="ECO:0000259" key="1">
    <source>
        <dbReference type="PROSITE" id="PS50943"/>
    </source>
</evidence>
<reference evidence="3" key="1">
    <citation type="journal article" date="2019" name="Int. J. Syst. Evol. Microbiol.">
        <title>The Global Catalogue of Microorganisms (GCM) 10K type strain sequencing project: providing services to taxonomists for standard genome sequencing and annotation.</title>
        <authorList>
            <consortium name="The Broad Institute Genomics Platform"/>
            <consortium name="The Broad Institute Genome Sequencing Center for Infectious Disease"/>
            <person name="Wu L."/>
            <person name="Ma J."/>
        </authorList>
    </citation>
    <scope>NUCLEOTIDE SEQUENCE [LARGE SCALE GENOMIC DNA]</scope>
    <source>
        <strain evidence="3">JCM 17441</strain>
    </source>
</reference>
<dbReference type="EMBL" id="BAABAT010000037">
    <property type="protein sequence ID" value="GAA4259880.1"/>
    <property type="molecule type" value="Genomic_DNA"/>
</dbReference>
<comment type="caution">
    <text evidence="2">The sequence shown here is derived from an EMBL/GenBank/DDBJ whole genome shotgun (WGS) entry which is preliminary data.</text>
</comment>
<organism evidence="2 3">
    <name type="scientific">Dactylosporangium darangshiense</name>
    <dbReference type="NCBI Taxonomy" id="579108"/>
    <lineage>
        <taxon>Bacteria</taxon>
        <taxon>Bacillati</taxon>
        <taxon>Actinomycetota</taxon>
        <taxon>Actinomycetes</taxon>
        <taxon>Micromonosporales</taxon>
        <taxon>Micromonosporaceae</taxon>
        <taxon>Dactylosporangium</taxon>
    </lineage>
</organism>
<accession>A0ABP8DN99</accession>
<dbReference type="Pfam" id="PF13560">
    <property type="entry name" value="HTH_31"/>
    <property type="match status" value="1"/>
</dbReference>
<dbReference type="PROSITE" id="PS50943">
    <property type="entry name" value="HTH_CROC1"/>
    <property type="match status" value="1"/>
</dbReference>
<dbReference type="Proteomes" id="UP001500620">
    <property type="component" value="Unassembled WGS sequence"/>
</dbReference>
<dbReference type="InterPro" id="IPR010982">
    <property type="entry name" value="Lambda_DNA-bd_dom_sf"/>
</dbReference>
<evidence type="ECO:0000313" key="3">
    <source>
        <dbReference type="Proteomes" id="UP001500620"/>
    </source>
</evidence>
<gene>
    <name evidence="2" type="ORF">GCM10022255_086370</name>
</gene>
<dbReference type="InterPro" id="IPR001387">
    <property type="entry name" value="Cro/C1-type_HTH"/>
</dbReference>
<dbReference type="SMART" id="SM00530">
    <property type="entry name" value="HTH_XRE"/>
    <property type="match status" value="1"/>
</dbReference>
<dbReference type="RefSeq" id="WP_345136802.1">
    <property type="nucleotide sequence ID" value="NZ_BAABAT010000037.1"/>
</dbReference>
<name>A0ABP8DN99_9ACTN</name>
<keyword evidence="3" id="KW-1185">Reference proteome</keyword>
<proteinExistence type="predicted"/>
<sequence length="349" mass="38163">MRSLILTIALGIIIATEADDERRGTRMPIGHVQASPTPLRTFSDSLKIHRERRQLSQAGLAKLVHVSSAMIAKVERGRRWPTHDLVVRCDTVLGASGTLTRLWPALENERARRQLLGAQHRLSTKLQAIPIASTHGAEVSSQSDTASFLSTGVWTIITPLKQEAIRARPVVAVEDVLGAQRLGEIAQAHGVVPGYETVPIGGSVDLNRPNLIVICGPRLSPHTAAVLNQDQHLRFIMAPDNVWTLHETDTDTLHRSGLDSVPPRASDVAYLGRLPRPDRQGTLTIFTGIHPQGSLGVVQYLAQHLTELDAELGSRCFSMLLGTTFDPETSEPLLVKPLSRVYLQEAHTI</sequence>
<evidence type="ECO:0000313" key="2">
    <source>
        <dbReference type="EMBL" id="GAA4259880.1"/>
    </source>
</evidence>
<dbReference type="Gene3D" id="1.10.260.40">
    <property type="entry name" value="lambda repressor-like DNA-binding domains"/>
    <property type="match status" value="1"/>
</dbReference>
<dbReference type="CDD" id="cd00093">
    <property type="entry name" value="HTH_XRE"/>
    <property type="match status" value="1"/>
</dbReference>
<protein>
    <recommendedName>
        <fullName evidence="1">HTH cro/C1-type domain-containing protein</fullName>
    </recommendedName>
</protein>